<dbReference type="PANTHER" id="PTHR43418:SF4">
    <property type="entry name" value="MULTIFUNCTIONAL TRYPTOPHAN BIOSYNTHESIS PROTEIN"/>
    <property type="match status" value="1"/>
</dbReference>
<dbReference type="CDD" id="cd01743">
    <property type="entry name" value="GATase1_Anthranilate_Synthase"/>
    <property type="match status" value="1"/>
</dbReference>
<dbReference type="InterPro" id="IPR050472">
    <property type="entry name" value="Anth_synth/Amidotransfase"/>
</dbReference>
<dbReference type="InterPro" id="IPR006221">
    <property type="entry name" value="TrpG/PapA_dom"/>
</dbReference>
<dbReference type="PRINTS" id="PR00096">
    <property type="entry name" value="GATASE"/>
</dbReference>
<dbReference type="GO" id="GO:0004049">
    <property type="term" value="F:anthranilate synthase activity"/>
    <property type="evidence" value="ECO:0007669"/>
    <property type="project" value="TreeGrafter"/>
</dbReference>
<dbReference type="FunFam" id="3.40.50.880:FF:000003">
    <property type="entry name" value="Anthranilate synthase component II"/>
    <property type="match status" value="1"/>
</dbReference>
<dbReference type="Proteomes" id="UP001142291">
    <property type="component" value="Unassembled WGS sequence"/>
</dbReference>
<dbReference type="PRINTS" id="PR00097">
    <property type="entry name" value="ANTSNTHASEII"/>
</dbReference>
<dbReference type="AlphaFoldDB" id="A0A9W6HK99"/>
<dbReference type="InterPro" id="IPR017926">
    <property type="entry name" value="GATASE"/>
</dbReference>
<evidence type="ECO:0000256" key="1">
    <source>
        <dbReference type="ARBA" id="ARBA00022962"/>
    </source>
</evidence>
<accession>A0A9W6HK99</accession>
<name>A0A9W6HK99_9MICO</name>
<evidence type="ECO:0000259" key="2">
    <source>
        <dbReference type="Pfam" id="PF00117"/>
    </source>
</evidence>
<gene>
    <name evidence="3" type="primary">pabA</name>
    <name evidence="3" type="ORF">GCM10017591_08230</name>
</gene>
<dbReference type="PRINTS" id="PR00099">
    <property type="entry name" value="CPSGATASE"/>
</dbReference>
<dbReference type="EMBL" id="BSER01000004">
    <property type="protein sequence ID" value="GLJ94761.1"/>
    <property type="molecule type" value="Genomic_DNA"/>
</dbReference>
<dbReference type="GO" id="GO:0005829">
    <property type="term" value="C:cytosol"/>
    <property type="evidence" value="ECO:0007669"/>
    <property type="project" value="TreeGrafter"/>
</dbReference>
<dbReference type="PROSITE" id="PS51273">
    <property type="entry name" value="GATASE_TYPE_1"/>
    <property type="match status" value="1"/>
</dbReference>
<dbReference type="Pfam" id="PF00117">
    <property type="entry name" value="GATase"/>
    <property type="match status" value="1"/>
</dbReference>
<dbReference type="RefSeq" id="WP_204962424.1">
    <property type="nucleotide sequence ID" value="NZ_BAAAUR010000003.1"/>
</dbReference>
<keyword evidence="1 3" id="KW-0315">Glutamine amidotransferase</keyword>
<dbReference type="GO" id="GO:0000162">
    <property type="term" value="P:L-tryptophan biosynthetic process"/>
    <property type="evidence" value="ECO:0007669"/>
    <property type="project" value="TreeGrafter"/>
</dbReference>
<sequence length="212" mass="22273">MADRILVIDNHDSFVHTLVGYLRELGARVTMIEADAVADPRVAVDRFAGVLVSPGPGGPDDAGSSIDVVRAAARSRTPLLGVCLGHQALARAYGARVGAAPELVHGLTSEVHHAGDALFAGLPTPFRATRYHSLTVVPETLPSELTAIAWTDTGVIMGIAHRDLPIRGVQFHPEAVSTEGGYRLLGNWLEETGCAGAAARGAALRPHRELTA</sequence>
<evidence type="ECO:0000313" key="4">
    <source>
        <dbReference type="Proteomes" id="UP001142291"/>
    </source>
</evidence>
<dbReference type="SUPFAM" id="SSF52317">
    <property type="entry name" value="Class I glutamine amidotransferase-like"/>
    <property type="match status" value="1"/>
</dbReference>
<dbReference type="Gene3D" id="3.40.50.880">
    <property type="match status" value="1"/>
</dbReference>
<comment type="caution">
    <text evidence="3">The sequence shown here is derived from an EMBL/GenBank/DDBJ whole genome shotgun (WGS) entry which is preliminary data.</text>
</comment>
<evidence type="ECO:0000313" key="3">
    <source>
        <dbReference type="EMBL" id="GLJ94761.1"/>
    </source>
</evidence>
<feature type="domain" description="Glutamine amidotransferase" evidence="2">
    <location>
        <begin position="6"/>
        <end position="189"/>
    </location>
</feature>
<proteinExistence type="predicted"/>
<dbReference type="InterPro" id="IPR029062">
    <property type="entry name" value="Class_I_gatase-like"/>
</dbReference>
<dbReference type="NCBIfam" id="TIGR00566">
    <property type="entry name" value="trpG_papA"/>
    <property type="match status" value="1"/>
</dbReference>
<reference evidence="3" key="1">
    <citation type="journal article" date="2014" name="Int. J. Syst. Evol. Microbiol.">
        <title>Complete genome sequence of Corynebacterium casei LMG S-19264T (=DSM 44701T), isolated from a smear-ripened cheese.</title>
        <authorList>
            <consortium name="US DOE Joint Genome Institute (JGI-PGF)"/>
            <person name="Walter F."/>
            <person name="Albersmeier A."/>
            <person name="Kalinowski J."/>
            <person name="Ruckert C."/>
        </authorList>
    </citation>
    <scope>NUCLEOTIDE SEQUENCE</scope>
    <source>
        <strain evidence="3">VKM Ac-1940</strain>
    </source>
</reference>
<reference evidence="3" key="2">
    <citation type="submission" date="2023-01" db="EMBL/GenBank/DDBJ databases">
        <authorList>
            <person name="Sun Q."/>
            <person name="Evtushenko L."/>
        </authorList>
    </citation>
    <scope>NUCLEOTIDE SEQUENCE</scope>
    <source>
        <strain evidence="3">VKM Ac-1940</strain>
    </source>
</reference>
<dbReference type="PANTHER" id="PTHR43418">
    <property type="entry name" value="MULTIFUNCTIONAL TRYPTOPHAN BIOSYNTHESIS PROTEIN-RELATED"/>
    <property type="match status" value="1"/>
</dbReference>
<protein>
    <submittedName>
        <fullName evidence="3">Glutamine amidotransferase</fullName>
    </submittedName>
</protein>
<keyword evidence="4" id="KW-1185">Reference proteome</keyword>
<organism evidence="3 4">
    <name type="scientific">Microbacterium dextranolyticum</name>
    <dbReference type="NCBI Taxonomy" id="36806"/>
    <lineage>
        <taxon>Bacteria</taxon>
        <taxon>Bacillati</taxon>
        <taxon>Actinomycetota</taxon>
        <taxon>Actinomycetes</taxon>
        <taxon>Micrococcales</taxon>
        <taxon>Microbacteriaceae</taxon>
        <taxon>Microbacterium</taxon>
    </lineage>
</organism>